<comment type="similarity">
    <text evidence="2">Belongs to the AMY1 family.</text>
</comment>
<gene>
    <name evidence="5" type="ORF">chiPu_0013000</name>
</gene>
<reference evidence="5 6" key="1">
    <citation type="journal article" date="2018" name="Nat. Ecol. Evol.">
        <title>Shark genomes provide insights into elasmobranch evolution and the origin of vertebrates.</title>
        <authorList>
            <person name="Hara Y"/>
            <person name="Yamaguchi K"/>
            <person name="Onimaru K"/>
            <person name="Kadota M"/>
            <person name="Koyanagi M"/>
            <person name="Keeley SD"/>
            <person name="Tatsumi K"/>
            <person name="Tanaka K"/>
            <person name="Motone F"/>
            <person name="Kageyama Y"/>
            <person name="Nozu R"/>
            <person name="Adachi N"/>
            <person name="Nishimura O"/>
            <person name="Nakagawa R"/>
            <person name="Tanegashima C"/>
            <person name="Kiyatake I"/>
            <person name="Matsumoto R"/>
            <person name="Murakumo K"/>
            <person name="Nishida K"/>
            <person name="Terakita A"/>
            <person name="Kuratani S"/>
            <person name="Sato K"/>
            <person name="Hyodo S Kuraku.S."/>
        </authorList>
    </citation>
    <scope>NUCLEOTIDE SEQUENCE [LARGE SCALE GENOMIC DNA]</scope>
</reference>
<dbReference type="Gene3D" id="6.10.250.1060">
    <property type="match status" value="1"/>
</dbReference>
<evidence type="ECO:0000256" key="3">
    <source>
        <dbReference type="ARBA" id="ARBA00023242"/>
    </source>
</evidence>
<evidence type="ECO:0000256" key="4">
    <source>
        <dbReference type="SAM" id="Coils"/>
    </source>
</evidence>
<keyword evidence="6" id="KW-1185">Reference proteome</keyword>
<name>A0A401SVZ3_CHIPU</name>
<evidence type="ECO:0000313" key="6">
    <source>
        <dbReference type="Proteomes" id="UP000287033"/>
    </source>
</evidence>
<dbReference type="EMBL" id="BEZZ01000607">
    <property type="protein sequence ID" value="GCC34526.1"/>
    <property type="molecule type" value="Genomic_DNA"/>
</dbReference>
<keyword evidence="4" id="KW-0175">Coiled coil</keyword>
<dbReference type="AlphaFoldDB" id="A0A401SVZ3"/>
<dbReference type="CDD" id="cd21937">
    <property type="entry name" value="ZIP_MycBP-like"/>
    <property type="match status" value="1"/>
</dbReference>
<dbReference type="PANTHER" id="PTHR13168">
    <property type="entry name" value="ASSOCIATE OF C-MYC AMY-1"/>
    <property type="match status" value="1"/>
</dbReference>
<dbReference type="GO" id="GO:0003713">
    <property type="term" value="F:transcription coactivator activity"/>
    <property type="evidence" value="ECO:0007669"/>
    <property type="project" value="InterPro"/>
</dbReference>
<dbReference type="PANTHER" id="PTHR13168:SF0">
    <property type="entry name" value="C-MYC-BINDING PROTEIN"/>
    <property type="match status" value="1"/>
</dbReference>
<organism evidence="5 6">
    <name type="scientific">Chiloscyllium punctatum</name>
    <name type="common">Brownbanded bambooshark</name>
    <name type="synonym">Hemiscyllium punctatum</name>
    <dbReference type="NCBI Taxonomy" id="137246"/>
    <lineage>
        <taxon>Eukaryota</taxon>
        <taxon>Metazoa</taxon>
        <taxon>Chordata</taxon>
        <taxon>Craniata</taxon>
        <taxon>Vertebrata</taxon>
        <taxon>Chondrichthyes</taxon>
        <taxon>Elasmobranchii</taxon>
        <taxon>Galeomorphii</taxon>
        <taxon>Galeoidea</taxon>
        <taxon>Orectolobiformes</taxon>
        <taxon>Hemiscylliidae</taxon>
        <taxon>Chiloscyllium</taxon>
    </lineage>
</organism>
<dbReference type="PRINTS" id="PR02028">
    <property type="entry name" value="CMYCBINDINGP"/>
</dbReference>
<dbReference type="InterPro" id="IPR026060">
    <property type="entry name" value="AMY1"/>
</dbReference>
<proteinExistence type="inferred from homology"/>
<feature type="coiled-coil region" evidence="4">
    <location>
        <begin position="62"/>
        <end position="89"/>
    </location>
</feature>
<accession>A0A401SVZ3</accession>
<comment type="caution">
    <text evidence="5">The sequence shown here is derived from an EMBL/GenBank/DDBJ whole genome shotgun (WGS) entry which is preliminary data.</text>
</comment>
<keyword evidence="3" id="KW-0539">Nucleus</keyword>
<evidence type="ECO:0000256" key="2">
    <source>
        <dbReference type="ARBA" id="ARBA00009389"/>
    </source>
</evidence>
<dbReference type="OrthoDB" id="524165at2759"/>
<sequence length="103" mass="11929">MAHYRAGDSRREQFRRYLEKGGVLDTLTKVLVALYEEPEKPNNAMDFLKQHLGTSGPETADVETLRLEVIELRQKYELLLEENKDLKAKLAQFEPPKEEGQPE</sequence>
<comment type="subcellular location">
    <subcellularLocation>
        <location evidence="1">Nucleus</location>
    </subcellularLocation>
</comment>
<evidence type="ECO:0000313" key="5">
    <source>
        <dbReference type="EMBL" id="GCC34526.1"/>
    </source>
</evidence>
<evidence type="ECO:0000256" key="1">
    <source>
        <dbReference type="ARBA" id="ARBA00004123"/>
    </source>
</evidence>
<dbReference type="Proteomes" id="UP000287033">
    <property type="component" value="Unassembled WGS sequence"/>
</dbReference>
<dbReference type="STRING" id="137246.A0A401SVZ3"/>
<dbReference type="OMA" id="MMHYKEE"/>
<protein>
    <recommendedName>
        <fullName evidence="7">c-Myc-binding protein</fullName>
    </recommendedName>
</protein>
<evidence type="ECO:0008006" key="7">
    <source>
        <dbReference type="Google" id="ProtNLM"/>
    </source>
</evidence>
<dbReference type="GO" id="GO:0005634">
    <property type="term" value="C:nucleus"/>
    <property type="evidence" value="ECO:0007669"/>
    <property type="project" value="UniProtKB-SubCell"/>
</dbReference>